<sequence length="350" mass="39013">MFSSYGKSTAPALLTGKRVVLIGGAGFIGHNLALELKSLGADVHVIDGLQVNHLLSVVASTENQPNRTLYLNMLHTRLDLLQKAGIPLHVKDARDYHALSLILGQLNPEVIIHLAAVAHANRSNKDPYSTFDHSLRTLENALDCAKGRVKHFVYFSSSMVYGHFEQGAVREETPCEPIGIYGALKFAGEKMVIAYHQACNLPYTIIRPSALYGPRCISRRVGQIFIENALRGEEIVVSGDGSDALDFTYIKDLVHGVIQVLTREEAKGEIFNLTYGDARSIGQMAAMIQEQFPQARVRYEPKEALMPDRGTLSVEKARRLIGYNPQYPLEVGYPEYINWYHRRATYGDQK</sequence>
<evidence type="ECO:0000256" key="1">
    <source>
        <dbReference type="ARBA" id="ARBA00007637"/>
    </source>
</evidence>
<comment type="caution">
    <text evidence="3">The sequence shown here is derived from an EMBL/GenBank/DDBJ whole genome shotgun (WGS) entry which is preliminary data.</text>
</comment>
<evidence type="ECO:0000259" key="2">
    <source>
        <dbReference type="Pfam" id="PF01370"/>
    </source>
</evidence>
<comment type="similarity">
    <text evidence="1">Belongs to the NAD(P)-dependent epimerase/dehydratase family.</text>
</comment>
<organism evidence="3 4">
    <name type="scientific">Candidatus Uhrbacteria bacterium RIFCSPLOWO2_01_FULL_53_9</name>
    <dbReference type="NCBI Taxonomy" id="1802403"/>
    <lineage>
        <taxon>Bacteria</taxon>
        <taxon>Candidatus Uhriibacteriota</taxon>
    </lineage>
</organism>
<feature type="domain" description="NAD-dependent epimerase/dehydratase" evidence="2">
    <location>
        <begin position="19"/>
        <end position="273"/>
    </location>
</feature>
<dbReference type="AlphaFoldDB" id="A0A1F7UY54"/>
<evidence type="ECO:0000313" key="4">
    <source>
        <dbReference type="Proteomes" id="UP000176932"/>
    </source>
</evidence>
<proteinExistence type="inferred from homology"/>
<gene>
    <name evidence="3" type="ORF">A3B32_03610</name>
</gene>
<evidence type="ECO:0000313" key="3">
    <source>
        <dbReference type="EMBL" id="OGL83189.1"/>
    </source>
</evidence>
<dbReference type="Gene3D" id="3.40.50.720">
    <property type="entry name" value="NAD(P)-binding Rossmann-like Domain"/>
    <property type="match status" value="1"/>
</dbReference>
<name>A0A1F7UY54_9BACT</name>
<accession>A0A1F7UY54</accession>
<dbReference type="Pfam" id="PF01370">
    <property type="entry name" value="Epimerase"/>
    <property type="match status" value="1"/>
</dbReference>
<dbReference type="PANTHER" id="PTHR43000">
    <property type="entry name" value="DTDP-D-GLUCOSE 4,6-DEHYDRATASE-RELATED"/>
    <property type="match status" value="1"/>
</dbReference>
<reference evidence="3 4" key="1">
    <citation type="journal article" date="2016" name="Nat. Commun.">
        <title>Thousands of microbial genomes shed light on interconnected biogeochemical processes in an aquifer system.</title>
        <authorList>
            <person name="Anantharaman K."/>
            <person name="Brown C.T."/>
            <person name="Hug L.A."/>
            <person name="Sharon I."/>
            <person name="Castelle C.J."/>
            <person name="Probst A.J."/>
            <person name="Thomas B.C."/>
            <person name="Singh A."/>
            <person name="Wilkins M.J."/>
            <person name="Karaoz U."/>
            <person name="Brodie E.L."/>
            <person name="Williams K.H."/>
            <person name="Hubbard S.S."/>
            <person name="Banfield J.F."/>
        </authorList>
    </citation>
    <scope>NUCLEOTIDE SEQUENCE [LARGE SCALE GENOMIC DNA]</scope>
</reference>
<dbReference type="InterPro" id="IPR036291">
    <property type="entry name" value="NAD(P)-bd_dom_sf"/>
</dbReference>
<dbReference type="SUPFAM" id="SSF51735">
    <property type="entry name" value="NAD(P)-binding Rossmann-fold domains"/>
    <property type="match status" value="1"/>
</dbReference>
<dbReference type="EMBL" id="MGEL01000041">
    <property type="protein sequence ID" value="OGL83189.1"/>
    <property type="molecule type" value="Genomic_DNA"/>
</dbReference>
<protein>
    <submittedName>
        <fullName evidence="3">Nucleoside-diphosphate sugar epimerase</fullName>
    </submittedName>
</protein>
<dbReference type="InterPro" id="IPR001509">
    <property type="entry name" value="Epimerase_deHydtase"/>
</dbReference>
<dbReference type="Proteomes" id="UP000176932">
    <property type="component" value="Unassembled WGS sequence"/>
</dbReference>